<dbReference type="OrthoDB" id="311633at2759"/>
<evidence type="ECO:0000256" key="3">
    <source>
        <dbReference type="ARBA" id="ARBA00008169"/>
    </source>
</evidence>
<dbReference type="Pfam" id="PF05093">
    <property type="entry name" value="CIAPIN1"/>
    <property type="match status" value="1"/>
</dbReference>
<dbReference type="InterPro" id="IPR049011">
    <property type="entry name" value="Anamorsin_N_metazoan"/>
</dbReference>
<dbReference type="FunCoup" id="A0A6L2PZC5">
    <property type="interactions" value="1896"/>
</dbReference>
<sequence>MGLGKRKNLATNGILRNLSHRCGENVLVVWGSPSPYEAFQNIVGEMQKLTGPLGKVSVENVDRLTMGSHPSSSFDVVLSGVVFPQSISHTIELLAEFLRLVKPEGRIILQEATVLNPNSTQLKTVEKFQSVLKISGVINIQAPKFISLTDEEIQTLKDLLNVTVNISVVEIQCQKPNFEVGSSSKLSFSKQNLQVKPSANVAAVWKLDDTVDDDIETVDENDLLDEEDLKKPDPSSLRVCGTTGKRKACKNCSCGLAEELAAEGKDVVAQPTQSKTSACGNEGLTVFWSENIREVPFVRQVLRWELNAVKPPSVISEGSMRWKKKDKCGKNDSCREVSKVSDLYEFAIWEMPSDVQAVRTLACLHLNQERKFS</sequence>
<dbReference type="Proteomes" id="UP000502823">
    <property type="component" value="Unassembled WGS sequence"/>
</dbReference>
<keyword evidence="5" id="KW-0963">Cytoplasm</keyword>
<dbReference type="EMBL" id="BLKM01000729">
    <property type="protein sequence ID" value="GFG37896.1"/>
    <property type="molecule type" value="Genomic_DNA"/>
</dbReference>
<evidence type="ECO:0000256" key="7">
    <source>
        <dbReference type="ARBA" id="ARBA00022723"/>
    </source>
</evidence>
<evidence type="ECO:0000256" key="4">
    <source>
        <dbReference type="ARBA" id="ARBA00022485"/>
    </source>
</evidence>
<evidence type="ECO:0000256" key="2">
    <source>
        <dbReference type="ARBA" id="ARBA00004496"/>
    </source>
</evidence>
<protein>
    <recommendedName>
        <fullName evidence="15">Anamorsin homolog</fullName>
    </recommendedName>
</protein>
<dbReference type="CDD" id="cd02440">
    <property type="entry name" value="AdoMet_MTases"/>
    <property type="match status" value="1"/>
</dbReference>
<dbReference type="InterPro" id="IPR029063">
    <property type="entry name" value="SAM-dependent_MTases_sf"/>
</dbReference>
<comment type="similarity">
    <text evidence="3">Belongs to the anamorsin family.</text>
</comment>
<dbReference type="InterPro" id="IPR046408">
    <property type="entry name" value="CIAPIN1"/>
</dbReference>
<dbReference type="GO" id="GO:0051537">
    <property type="term" value="F:2 iron, 2 sulfur cluster binding"/>
    <property type="evidence" value="ECO:0007669"/>
    <property type="project" value="UniProtKB-KW"/>
</dbReference>
<evidence type="ECO:0000259" key="11">
    <source>
        <dbReference type="Pfam" id="PF05093"/>
    </source>
</evidence>
<comment type="subcellular location">
    <subcellularLocation>
        <location evidence="2">Cytoplasm</location>
    </subcellularLocation>
</comment>
<evidence type="ECO:0000256" key="6">
    <source>
        <dbReference type="ARBA" id="ARBA00022714"/>
    </source>
</evidence>
<proteinExistence type="inferred from homology"/>
<dbReference type="SUPFAM" id="SSF53335">
    <property type="entry name" value="S-adenosyl-L-methionine-dependent methyltransferases"/>
    <property type="match status" value="1"/>
</dbReference>
<keyword evidence="6" id="KW-0001">2Fe-2S</keyword>
<dbReference type="PANTHER" id="PTHR13273">
    <property type="entry name" value="ANAMORSIN"/>
    <property type="match status" value="1"/>
</dbReference>
<dbReference type="GO" id="GO:0016226">
    <property type="term" value="P:iron-sulfur cluster assembly"/>
    <property type="evidence" value="ECO:0007669"/>
    <property type="project" value="InterPro"/>
</dbReference>
<keyword evidence="9" id="KW-0411">Iron-sulfur</keyword>
<organism evidence="13 14">
    <name type="scientific">Coptotermes formosanus</name>
    <name type="common">Formosan subterranean termite</name>
    <dbReference type="NCBI Taxonomy" id="36987"/>
    <lineage>
        <taxon>Eukaryota</taxon>
        <taxon>Metazoa</taxon>
        <taxon>Ecdysozoa</taxon>
        <taxon>Arthropoda</taxon>
        <taxon>Hexapoda</taxon>
        <taxon>Insecta</taxon>
        <taxon>Pterygota</taxon>
        <taxon>Neoptera</taxon>
        <taxon>Polyneoptera</taxon>
        <taxon>Dictyoptera</taxon>
        <taxon>Blattodea</taxon>
        <taxon>Blattoidea</taxon>
        <taxon>Termitoidae</taxon>
        <taxon>Rhinotermitidae</taxon>
        <taxon>Coptotermes</taxon>
    </lineage>
</organism>
<dbReference type="InParanoid" id="A0A6L2PZC5"/>
<evidence type="ECO:0000256" key="9">
    <source>
        <dbReference type="ARBA" id="ARBA00023014"/>
    </source>
</evidence>
<evidence type="ECO:0000313" key="14">
    <source>
        <dbReference type="Proteomes" id="UP000502823"/>
    </source>
</evidence>
<dbReference type="FunFam" id="3.40.50.150:FF:000085">
    <property type="entry name" value="Anamorsin homolog"/>
    <property type="match status" value="1"/>
</dbReference>
<evidence type="ECO:0000259" key="12">
    <source>
        <dbReference type="Pfam" id="PF20922"/>
    </source>
</evidence>
<accession>A0A6L2PZC5</accession>
<keyword evidence="8" id="KW-0408">Iron</keyword>
<evidence type="ECO:0000256" key="1">
    <source>
        <dbReference type="ARBA" id="ARBA00001966"/>
    </source>
</evidence>
<comment type="caution">
    <text evidence="13">The sequence shown here is derived from an EMBL/GenBank/DDBJ whole genome shotgun (WGS) entry which is preliminary data.</text>
</comment>
<feature type="domain" description="Anamorsin C-terminal" evidence="11">
    <location>
        <begin position="242"/>
        <end position="275"/>
    </location>
</feature>
<feature type="domain" description="Anamorsin N-terminal" evidence="12">
    <location>
        <begin position="23"/>
        <end position="183"/>
    </location>
</feature>
<evidence type="ECO:0000256" key="10">
    <source>
        <dbReference type="ARBA" id="ARBA00023128"/>
    </source>
</evidence>
<evidence type="ECO:0000313" key="13">
    <source>
        <dbReference type="EMBL" id="GFG37896.1"/>
    </source>
</evidence>
<keyword evidence="10" id="KW-0496">Mitochondrion</keyword>
<dbReference type="PANTHER" id="PTHR13273:SF14">
    <property type="entry name" value="ANAMORSIN"/>
    <property type="match status" value="1"/>
</dbReference>
<keyword evidence="14" id="KW-1185">Reference proteome</keyword>
<dbReference type="GO" id="GO:0051539">
    <property type="term" value="F:4 iron, 4 sulfur cluster binding"/>
    <property type="evidence" value="ECO:0007669"/>
    <property type="project" value="UniProtKB-KW"/>
</dbReference>
<keyword evidence="7" id="KW-0479">Metal-binding</keyword>
<dbReference type="Gene3D" id="3.40.50.150">
    <property type="entry name" value="Vaccinia Virus protein VP39"/>
    <property type="match status" value="1"/>
</dbReference>
<dbReference type="GO" id="GO:0005737">
    <property type="term" value="C:cytoplasm"/>
    <property type="evidence" value="ECO:0007669"/>
    <property type="project" value="UniProtKB-SubCell"/>
</dbReference>
<evidence type="ECO:0008006" key="15">
    <source>
        <dbReference type="Google" id="ProtNLM"/>
    </source>
</evidence>
<comment type="cofactor">
    <cofactor evidence="1">
        <name>[4Fe-4S] cluster</name>
        <dbReference type="ChEBI" id="CHEBI:49883"/>
    </cofactor>
</comment>
<dbReference type="Pfam" id="PF20922">
    <property type="entry name" value="Anamorsin_N"/>
    <property type="match status" value="1"/>
</dbReference>
<reference evidence="14" key="1">
    <citation type="submission" date="2020-01" db="EMBL/GenBank/DDBJ databases">
        <title>Draft genome sequence of the Termite Coptotermes fromosanus.</title>
        <authorList>
            <person name="Itakura S."/>
            <person name="Yosikawa Y."/>
            <person name="Umezawa K."/>
        </authorList>
    </citation>
    <scope>NUCLEOTIDE SEQUENCE [LARGE SCALE GENOMIC DNA]</scope>
</reference>
<dbReference type="InterPro" id="IPR007785">
    <property type="entry name" value="Anamorsin"/>
</dbReference>
<gene>
    <name evidence="13" type="ORF">Cfor_07386</name>
</gene>
<name>A0A6L2PZC5_COPFO</name>
<dbReference type="AlphaFoldDB" id="A0A6L2PZC5"/>
<evidence type="ECO:0000256" key="8">
    <source>
        <dbReference type="ARBA" id="ARBA00023004"/>
    </source>
</evidence>
<dbReference type="GO" id="GO:0046872">
    <property type="term" value="F:metal ion binding"/>
    <property type="evidence" value="ECO:0007669"/>
    <property type="project" value="UniProtKB-KW"/>
</dbReference>
<evidence type="ECO:0000256" key="5">
    <source>
        <dbReference type="ARBA" id="ARBA00022490"/>
    </source>
</evidence>
<keyword evidence="4" id="KW-0004">4Fe-4S</keyword>